<dbReference type="Gene3D" id="2.40.50.100">
    <property type="match status" value="1"/>
</dbReference>
<dbReference type="Pfam" id="PF00005">
    <property type="entry name" value="ABC_tran"/>
    <property type="match status" value="1"/>
</dbReference>
<dbReference type="SUPFAM" id="SSF50331">
    <property type="entry name" value="MOP-like"/>
    <property type="match status" value="1"/>
</dbReference>
<dbReference type="SUPFAM" id="SSF52540">
    <property type="entry name" value="P-loop containing nucleoside triphosphate hydrolases"/>
    <property type="match status" value="1"/>
</dbReference>
<dbReference type="GO" id="GO:0140359">
    <property type="term" value="F:ABC-type transporter activity"/>
    <property type="evidence" value="ECO:0007669"/>
    <property type="project" value="InterPro"/>
</dbReference>
<dbReference type="EMBL" id="MZXV01000056">
    <property type="protein sequence ID" value="PZV35635.1"/>
    <property type="molecule type" value="Genomic_DNA"/>
</dbReference>
<dbReference type="PANTHER" id="PTHR43875:SF1">
    <property type="entry name" value="OSMOPROTECTIVE COMPOUNDS UPTAKE ATP-BINDING PROTEIN GGTA"/>
    <property type="match status" value="1"/>
</dbReference>
<keyword evidence="5 7" id="KW-0067">ATP-binding</keyword>
<evidence type="ECO:0000259" key="6">
    <source>
        <dbReference type="PROSITE" id="PS50893"/>
    </source>
</evidence>
<dbReference type="AlphaFoldDB" id="A0A2W7BXN4"/>
<organism evidence="7 8">
    <name type="scientific">Mesorhizobium kowhaii</name>
    <dbReference type="NCBI Taxonomy" id="1300272"/>
    <lineage>
        <taxon>Bacteria</taxon>
        <taxon>Pseudomonadati</taxon>
        <taxon>Pseudomonadota</taxon>
        <taxon>Alphaproteobacteria</taxon>
        <taxon>Hyphomicrobiales</taxon>
        <taxon>Phyllobacteriaceae</taxon>
        <taxon>Mesorhizobium</taxon>
    </lineage>
</organism>
<evidence type="ECO:0000256" key="5">
    <source>
        <dbReference type="ARBA" id="ARBA00022840"/>
    </source>
</evidence>
<dbReference type="NCBIfam" id="NF008653">
    <property type="entry name" value="PRK11650.1"/>
    <property type="match status" value="1"/>
</dbReference>
<dbReference type="InterPro" id="IPR027417">
    <property type="entry name" value="P-loop_NTPase"/>
</dbReference>
<dbReference type="Gene3D" id="2.40.50.140">
    <property type="entry name" value="Nucleic acid-binding proteins"/>
    <property type="match status" value="1"/>
</dbReference>
<protein>
    <submittedName>
        <fullName evidence="7">Sugar ABC transporter ATP-binding protein</fullName>
    </submittedName>
</protein>
<dbReference type="Pfam" id="PF17912">
    <property type="entry name" value="OB_MalK"/>
    <property type="match status" value="1"/>
</dbReference>
<dbReference type="OrthoDB" id="9767663at2"/>
<dbReference type="RefSeq" id="WP_111547070.1">
    <property type="nucleotide sequence ID" value="NZ_MZXV01000056.1"/>
</dbReference>
<sequence length="363" mass="39926">MADVELRQVSKSFQNLKVVHDIDLDIAEGEFVVLVGPSGCGKSTTLRMVAGLDRPSGGEIHIGGRLVNNVQARDRDIAMVFQSYALYPQMTVAQNMAFGLRIRKVPDGEVTQRIARVADILDLSELLQRKPHQLSGGQRQRVAMGRAMVRQPKVFLFDEPLSNLDAKLRVKMRAEIKKLHQMVATTTVYVTHDQVEAMTLADRVVVMNKGRIEQIGPPNDLYHEPASRFVAGFIGSPGMNFFKCRLEARGDRLAVVLVDGTALAVPAVRTARYASHVGRELEFGLRPEHITEQRERPDVVDIKAPVEVVEPMGMETLLHVLIAGAEATARIDPASTPKPGEVATLSLGMAHMHLLDPDSGKVL</sequence>
<dbReference type="InterPro" id="IPR003593">
    <property type="entry name" value="AAA+_ATPase"/>
</dbReference>
<dbReference type="InterPro" id="IPR017871">
    <property type="entry name" value="ABC_transporter-like_CS"/>
</dbReference>
<dbReference type="GO" id="GO:0008643">
    <property type="term" value="P:carbohydrate transport"/>
    <property type="evidence" value="ECO:0007669"/>
    <property type="project" value="InterPro"/>
</dbReference>
<dbReference type="PROSITE" id="PS50893">
    <property type="entry name" value="ABC_TRANSPORTER_2"/>
    <property type="match status" value="1"/>
</dbReference>
<evidence type="ECO:0000256" key="4">
    <source>
        <dbReference type="ARBA" id="ARBA00022741"/>
    </source>
</evidence>
<dbReference type="PANTHER" id="PTHR43875">
    <property type="entry name" value="MALTODEXTRIN IMPORT ATP-BINDING PROTEIN MSMX"/>
    <property type="match status" value="1"/>
</dbReference>
<keyword evidence="8" id="KW-1185">Reference proteome</keyword>
<comment type="caution">
    <text evidence="7">The sequence shown here is derived from an EMBL/GenBank/DDBJ whole genome shotgun (WGS) entry which is preliminary data.</text>
</comment>
<dbReference type="InterPro" id="IPR015855">
    <property type="entry name" value="ABC_transpr_MalK-like"/>
</dbReference>
<dbReference type="Gene3D" id="3.40.50.300">
    <property type="entry name" value="P-loop containing nucleotide triphosphate hydrolases"/>
    <property type="match status" value="1"/>
</dbReference>
<evidence type="ECO:0000256" key="3">
    <source>
        <dbReference type="ARBA" id="ARBA00022448"/>
    </source>
</evidence>
<evidence type="ECO:0000256" key="2">
    <source>
        <dbReference type="ARBA" id="ARBA00005417"/>
    </source>
</evidence>
<dbReference type="GO" id="GO:0005524">
    <property type="term" value="F:ATP binding"/>
    <property type="evidence" value="ECO:0007669"/>
    <property type="project" value="UniProtKB-KW"/>
</dbReference>
<dbReference type="InterPro" id="IPR040582">
    <property type="entry name" value="OB_MalK-like"/>
</dbReference>
<evidence type="ECO:0000313" key="7">
    <source>
        <dbReference type="EMBL" id="PZV35635.1"/>
    </source>
</evidence>
<dbReference type="Proteomes" id="UP000248616">
    <property type="component" value="Unassembled WGS sequence"/>
</dbReference>
<dbReference type="GO" id="GO:0055052">
    <property type="term" value="C:ATP-binding cassette (ABC) transporter complex, substrate-binding subunit-containing"/>
    <property type="evidence" value="ECO:0007669"/>
    <property type="project" value="TreeGrafter"/>
</dbReference>
<gene>
    <name evidence="7" type="ORF">B5V02_26680</name>
</gene>
<dbReference type="InterPro" id="IPR047641">
    <property type="entry name" value="ABC_transpr_MalK/UgpC-like"/>
</dbReference>
<evidence type="ECO:0000313" key="8">
    <source>
        <dbReference type="Proteomes" id="UP000248616"/>
    </source>
</evidence>
<reference evidence="8" key="1">
    <citation type="submission" date="2017-03" db="EMBL/GenBank/DDBJ databases">
        <authorList>
            <person name="Safronova V.I."/>
            <person name="Sazanova A.L."/>
            <person name="Chirak E.R."/>
        </authorList>
    </citation>
    <scope>NUCLEOTIDE SEQUENCE [LARGE SCALE GENOMIC DNA]</scope>
    <source>
        <strain evidence="8">Ach-343</strain>
    </source>
</reference>
<evidence type="ECO:0000256" key="1">
    <source>
        <dbReference type="ARBA" id="ARBA00004417"/>
    </source>
</evidence>
<dbReference type="GO" id="GO:0016887">
    <property type="term" value="F:ATP hydrolysis activity"/>
    <property type="evidence" value="ECO:0007669"/>
    <property type="project" value="InterPro"/>
</dbReference>
<comment type="similarity">
    <text evidence="2">Belongs to the ABC transporter superfamily.</text>
</comment>
<dbReference type="InterPro" id="IPR003439">
    <property type="entry name" value="ABC_transporter-like_ATP-bd"/>
</dbReference>
<comment type="subcellular location">
    <subcellularLocation>
        <location evidence="1">Cell inner membrane</location>
        <topology evidence="1">Peripheral membrane protein</topology>
    </subcellularLocation>
</comment>
<accession>A0A2W7BXN4</accession>
<proteinExistence type="inferred from homology"/>
<dbReference type="InterPro" id="IPR012340">
    <property type="entry name" value="NA-bd_OB-fold"/>
</dbReference>
<dbReference type="InterPro" id="IPR008995">
    <property type="entry name" value="Mo/tungstate-bd_C_term_dom"/>
</dbReference>
<keyword evidence="3" id="KW-0813">Transport</keyword>
<name>A0A2W7BXN4_9HYPH</name>
<keyword evidence="4" id="KW-0547">Nucleotide-binding</keyword>
<dbReference type="SMART" id="SM00382">
    <property type="entry name" value="AAA"/>
    <property type="match status" value="1"/>
</dbReference>
<dbReference type="CDD" id="cd03301">
    <property type="entry name" value="ABC_MalK_N"/>
    <property type="match status" value="1"/>
</dbReference>
<feature type="domain" description="ABC transporter" evidence="6">
    <location>
        <begin position="4"/>
        <end position="234"/>
    </location>
</feature>
<dbReference type="PROSITE" id="PS00211">
    <property type="entry name" value="ABC_TRANSPORTER_1"/>
    <property type="match status" value="1"/>
</dbReference>
<dbReference type="FunFam" id="3.40.50.300:FF:000042">
    <property type="entry name" value="Maltose/maltodextrin ABC transporter, ATP-binding protein"/>
    <property type="match status" value="1"/>
</dbReference>